<dbReference type="EMBL" id="JAVFKM010000020">
    <property type="protein sequence ID" value="MEF3117601.1"/>
    <property type="molecule type" value="Genomic_DNA"/>
</dbReference>
<dbReference type="RefSeq" id="WP_331788974.1">
    <property type="nucleotide sequence ID" value="NZ_JAVFKM010000020.1"/>
</dbReference>
<dbReference type="PANTHER" id="PTHR43736:SF5">
    <property type="entry name" value="NUDIX HYDROLASE DOMAIN-CONTAINING PROTEIN"/>
    <property type="match status" value="1"/>
</dbReference>
<dbReference type="Proteomes" id="UP001348265">
    <property type="component" value="Unassembled WGS sequence"/>
</dbReference>
<keyword evidence="3" id="KW-1185">Reference proteome</keyword>
<proteinExistence type="predicted"/>
<keyword evidence="2" id="KW-0378">Hydrolase</keyword>
<evidence type="ECO:0000259" key="1">
    <source>
        <dbReference type="PROSITE" id="PS51462"/>
    </source>
</evidence>
<dbReference type="Pfam" id="PF00293">
    <property type="entry name" value="NUDIX"/>
    <property type="match status" value="1"/>
</dbReference>
<dbReference type="PANTHER" id="PTHR43736">
    <property type="entry name" value="ADP-RIBOSE PYROPHOSPHATASE"/>
    <property type="match status" value="1"/>
</dbReference>
<name>A0ABU7X1G3_9ACTN</name>
<dbReference type="InterPro" id="IPR015797">
    <property type="entry name" value="NUDIX_hydrolase-like_dom_sf"/>
</dbReference>
<evidence type="ECO:0000313" key="2">
    <source>
        <dbReference type="EMBL" id="MEF3117601.1"/>
    </source>
</evidence>
<dbReference type="SUPFAM" id="SSF55811">
    <property type="entry name" value="Nudix"/>
    <property type="match status" value="1"/>
</dbReference>
<dbReference type="GO" id="GO:0016787">
    <property type="term" value="F:hydrolase activity"/>
    <property type="evidence" value="ECO:0007669"/>
    <property type="project" value="UniProtKB-KW"/>
</dbReference>
<accession>A0ABU7X1G3</accession>
<sequence>MNTDTVAETICYTADVVLRAAGGAGHVLLIQRRWDPYAGCWALPGGHVDVHKGETSLAAAVRELKEETGVAVPAGDLWQVGAYDAPGRDPRGRYITVAYTATLPSPVPPAAADDAVDARWWPLDVLPALAFDHGEILASAVSQWSATARTSRTDTFAALSDCFRTDLAALVSEEAPQALTTSGFIDLVERARDALSSASVGYLQEASEDLDAAASCLTDALTSSEDEQSALLARARIRLRDALEAAR</sequence>
<dbReference type="Gene3D" id="3.90.79.10">
    <property type="entry name" value="Nucleoside Triphosphate Pyrophosphohydrolase"/>
    <property type="match status" value="1"/>
</dbReference>
<feature type="domain" description="Nudix hydrolase" evidence="1">
    <location>
        <begin position="1"/>
        <end position="143"/>
    </location>
</feature>
<comment type="caution">
    <text evidence="2">The sequence shown here is derived from an EMBL/GenBank/DDBJ whole genome shotgun (WGS) entry which is preliminary data.</text>
</comment>
<dbReference type="InterPro" id="IPR000086">
    <property type="entry name" value="NUDIX_hydrolase_dom"/>
</dbReference>
<protein>
    <submittedName>
        <fullName evidence="2">NUDIX hydrolase</fullName>
    </submittedName>
</protein>
<gene>
    <name evidence="2" type="ORF">RB636_30960</name>
</gene>
<dbReference type="CDD" id="cd18873">
    <property type="entry name" value="NUDIX_NadM_like"/>
    <property type="match status" value="1"/>
</dbReference>
<organism evidence="2 3">
    <name type="scientific">Streptomyces chrestomyceticus</name>
    <dbReference type="NCBI Taxonomy" id="68185"/>
    <lineage>
        <taxon>Bacteria</taxon>
        <taxon>Bacillati</taxon>
        <taxon>Actinomycetota</taxon>
        <taxon>Actinomycetes</taxon>
        <taxon>Kitasatosporales</taxon>
        <taxon>Streptomycetaceae</taxon>
        <taxon>Streptomyces</taxon>
    </lineage>
</organism>
<dbReference type="PROSITE" id="PS51462">
    <property type="entry name" value="NUDIX"/>
    <property type="match status" value="1"/>
</dbReference>
<evidence type="ECO:0000313" key="3">
    <source>
        <dbReference type="Proteomes" id="UP001348265"/>
    </source>
</evidence>
<reference evidence="2 3" key="1">
    <citation type="submission" date="2023-08" db="EMBL/GenBank/DDBJ databases">
        <authorList>
            <person name="Sharma P."/>
            <person name="Verma V."/>
            <person name="Mohan M.K."/>
            <person name="Dubey A.K."/>
        </authorList>
    </citation>
    <scope>NUCLEOTIDE SEQUENCE [LARGE SCALE GENOMIC DNA]</scope>
    <source>
        <strain evidence="2 3">ADP4</strain>
    </source>
</reference>